<evidence type="ECO:0000313" key="6">
    <source>
        <dbReference type="EMBL" id="CAB5026108.1"/>
    </source>
</evidence>
<dbReference type="InterPro" id="IPR002346">
    <property type="entry name" value="Mopterin_DH_FAD-bd"/>
</dbReference>
<dbReference type="EMBL" id="CAFBNF010000016">
    <property type="protein sequence ID" value="CAB4931676.1"/>
    <property type="molecule type" value="Genomic_DNA"/>
</dbReference>
<dbReference type="SUPFAM" id="SSF55447">
    <property type="entry name" value="CO dehydrogenase flavoprotein C-terminal domain-like"/>
    <property type="match status" value="1"/>
</dbReference>
<dbReference type="GO" id="GO:0016491">
    <property type="term" value="F:oxidoreductase activity"/>
    <property type="evidence" value="ECO:0007669"/>
    <property type="project" value="UniProtKB-KW"/>
</dbReference>
<dbReference type="InterPro" id="IPR016166">
    <property type="entry name" value="FAD-bd_PCMH"/>
</dbReference>
<dbReference type="GO" id="GO:0071949">
    <property type="term" value="F:FAD binding"/>
    <property type="evidence" value="ECO:0007669"/>
    <property type="project" value="InterPro"/>
</dbReference>
<evidence type="ECO:0000259" key="4">
    <source>
        <dbReference type="PROSITE" id="PS51387"/>
    </source>
</evidence>
<dbReference type="PROSITE" id="PS51387">
    <property type="entry name" value="FAD_PCMH"/>
    <property type="match status" value="1"/>
</dbReference>
<dbReference type="Pfam" id="PF00941">
    <property type="entry name" value="FAD_binding_5"/>
    <property type="match status" value="1"/>
</dbReference>
<sequence>MQTPAPVEYAKATSVADAIALLEKYGEDARIIAGGHSLIPMMRLRIARPEALIDINDVAELKGISIEGNEIVIGAMVRHAEVLSSPVLFEHYSIFREAEKLIADPVVRNRGTIGGSMCQADPSEDLSAVGSALGGSVVVQNSSGSRTIALRDFHEGPYETKVGDGEILTQVRFPIRPGNGSAYEKVERRVGDWPVASAGTFVVVKDGVVSDCGIGLTAVGASHFCAPAAEQYLIGKPASEENFAAAAQIAADSCSPNSDQRGPADYKKHLCHELTLRALRRSAQASQGA</sequence>
<keyword evidence="3" id="KW-0560">Oxidoreductase</keyword>
<dbReference type="FunFam" id="3.30.465.10:FF:000017">
    <property type="entry name" value="Xanthine dehydrogenase, FAD binding subunit"/>
    <property type="match status" value="1"/>
</dbReference>
<dbReference type="SUPFAM" id="SSF56176">
    <property type="entry name" value="FAD-binding/transporter-associated domain-like"/>
    <property type="match status" value="1"/>
</dbReference>
<evidence type="ECO:0000256" key="3">
    <source>
        <dbReference type="ARBA" id="ARBA00023002"/>
    </source>
</evidence>
<dbReference type="InterPro" id="IPR016169">
    <property type="entry name" value="FAD-bd_PCMH_sub2"/>
</dbReference>
<keyword evidence="2" id="KW-0274">FAD</keyword>
<dbReference type="AlphaFoldDB" id="A0A6J7ILU9"/>
<accession>A0A6J7ILU9</accession>
<dbReference type="Gene3D" id="3.30.465.10">
    <property type="match status" value="1"/>
</dbReference>
<dbReference type="Gene3D" id="3.30.390.50">
    <property type="entry name" value="CO dehydrogenase flavoprotein, C-terminal domain"/>
    <property type="match status" value="1"/>
</dbReference>
<proteinExistence type="predicted"/>
<evidence type="ECO:0000313" key="5">
    <source>
        <dbReference type="EMBL" id="CAB4931676.1"/>
    </source>
</evidence>
<dbReference type="InterPro" id="IPR036318">
    <property type="entry name" value="FAD-bd_PCMH-like_sf"/>
</dbReference>
<dbReference type="InterPro" id="IPR005107">
    <property type="entry name" value="CO_DH_flav_C"/>
</dbReference>
<dbReference type="InterPro" id="IPR016167">
    <property type="entry name" value="FAD-bd_PCMH_sub1"/>
</dbReference>
<name>A0A6J7ILU9_9ZZZZ</name>
<dbReference type="EMBL" id="CAFBOZ010000370">
    <property type="protein sequence ID" value="CAB5026108.1"/>
    <property type="molecule type" value="Genomic_DNA"/>
</dbReference>
<dbReference type="InterPro" id="IPR036683">
    <property type="entry name" value="CO_DH_flav_C_dom_sf"/>
</dbReference>
<dbReference type="SMART" id="SM01092">
    <property type="entry name" value="CO_deh_flav_C"/>
    <property type="match status" value="1"/>
</dbReference>
<dbReference type="Pfam" id="PF03450">
    <property type="entry name" value="CO_deh_flav_C"/>
    <property type="match status" value="1"/>
</dbReference>
<evidence type="ECO:0000256" key="2">
    <source>
        <dbReference type="ARBA" id="ARBA00022827"/>
    </source>
</evidence>
<gene>
    <name evidence="5" type="ORF">UFOPK3773_00283</name>
    <name evidence="6" type="ORF">UFOPK3992_02003</name>
</gene>
<feature type="domain" description="FAD-binding PCMH-type" evidence="4">
    <location>
        <begin position="2"/>
        <end position="178"/>
    </location>
</feature>
<dbReference type="PANTHER" id="PTHR42659">
    <property type="entry name" value="XANTHINE DEHYDROGENASE SUBUNIT C-RELATED"/>
    <property type="match status" value="1"/>
</dbReference>
<protein>
    <submittedName>
        <fullName evidence="5">Unannotated protein</fullName>
    </submittedName>
</protein>
<keyword evidence="1" id="KW-0285">Flavoprotein</keyword>
<dbReference type="InterPro" id="IPR051312">
    <property type="entry name" value="Diverse_Substr_Oxidored"/>
</dbReference>
<reference evidence="5" key="1">
    <citation type="submission" date="2020-05" db="EMBL/GenBank/DDBJ databases">
        <authorList>
            <person name="Chiriac C."/>
            <person name="Salcher M."/>
            <person name="Ghai R."/>
            <person name="Kavagutti S V."/>
        </authorList>
    </citation>
    <scope>NUCLEOTIDE SEQUENCE</scope>
</reference>
<dbReference type="PANTHER" id="PTHR42659:SF2">
    <property type="entry name" value="XANTHINE DEHYDROGENASE SUBUNIT C-RELATED"/>
    <property type="match status" value="1"/>
</dbReference>
<dbReference type="Gene3D" id="3.30.43.10">
    <property type="entry name" value="Uridine Diphospho-n-acetylenolpyruvylglucosamine Reductase, domain 2"/>
    <property type="match status" value="1"/>
</dbReference>
<organism evidence="5">
    <name type="scientific">freshwater metagenome</name>
    <dbReference type="NCBI Taxonomy" id="449393"/>
    <lineage>
        <taxon>unclassified sequences</taxon>
        <taxon>metagenomes</taxon>
        <taxon>ecological metagenomes</taxon>
    </lineage>
</organism>
<evidence type="ECO:0000256" key="1">
    <source>
        <dbReference type="ARBA" id="ARBA00022630"/>
    </source>
</evidence>